<comment type="caution">
    <text evidence="1">The sequence shown here is derived from an EMBL/GenBank/DDBJ whole genome shotgun (WGS) entry which is preliminary data.</text>
</comment>
<evidence type="ECO:0000313" key="1">
    <source>
        <dbReference type="EMBL" id="EYC30685.1"/>
    </source>
</evidence>
<dbReference type="AlphaFoldDB" id="A0A016VTE8"/>
<dbReference type="OrthoDB" id="46529at2759"/>
<name>A0A016VTE8_9BILA</name>
<protein>
    <submittedName>
        <fullName evidence="1">Uncharacterized protein</fullName>
    </submittedName>
</protein>
<sequence length="83" mass="9941">MCSSKYLQGLKRYVEMCNKSKNFMHFAGAGQQVDLCFLSWVDFYHLCYWITQLRSGRYHIQFHLASTYRILFIFVFGNPISFH</sequence>
<accession>A0A016VTE8</accession>
<dbReference type="Proteomes" id="UP000024635">
    <property type="component" value="Unassembled WGS sequence"/>
</dbReference>
<evidence type="ECO:0000313" key="2">
    <source>
        <dbReference type="Proteomes" id="UP000024635"/>
    </source>
</evidence>
<gene>
    <name evidence="1" type="primary">Acey_s0004.g1715</name>
    <name evidence="1" type="ORF">Y032_0004g1715</name>
</gene>
<organism evidence="1 2">
    <name type="scientific">Ancylostoma ceylanicum</name>
    <dbReference type="NCBI Taxonomy" id="53326"/>
    <lineage>
        <taxon>Eukaryota</taxon>
        <taxon>Metazoa</taxon>
        <taxon>Ecdysozoa</taxon>
        <taxon>Nematoda</taxon>
        <taxon>Chromadorea</taxon>
        <taxon>Rhabditida</taxon>
        <taxon>Rhabditina</taxon>
        <taxon>Rhabditomorpha</taxon>
        <taxon>Strongyloidea</taxon>
        <taxon>Ancylostomatidae</taxon>
        <taxon>Ancylostomatinae</taxon>
        <taxon>Ancylostoma</taxon>
    </lineage>
</organism>
<keyword evidence="2" id="KW-1185">Reference proteome</keyword>
<reference evidence="2" key="1">
    <citation type="journal article" date="2015" name="Nat. Genet.">
        <title>The genome and transcriptome of the zoonotic hookworm Ancylostoma ceylanicum identify infection-specific gene families.</title>
        <authorList>
            <person name="Schwarz E.M."/>
            <person name="Hu Y."/>
            <person name="Antoshechkin I."/>
            <person name="Miller M.M."/>
            <person name="Sternberg P.W."/>
            <person name="Aroian R.V."/>
        </authorList>
    </citation>
    <scope>NUCLEOTIDE SEQUENCE</scope>
    <source>
        <strain evidence="2">HY135</strain>
    </source>
</reference>
<proteinExistence type="predicted"/>
<dbReference type="EMBL" id="JARK01001340">
    <property type="protein sequence ID" value="EYC30685.1"/>
    <property type="molecule type" value="Genomic_DNA"/>
</dbReference>